<organism evidence="2">
    <name type="scientific">marine sediment metagenome</name>
    <dbReference type="NCBI Taxonomy" id="412755"/>
    <lineage>
        <taxon>unclassified sequences</taxon>
        <taxon>metagenomes</taxon>
        <taxon>ecological metagenomes</taxon>
    </lineage>
</organism>
<sequence>MTDWDKHSRPEMDHGVLSPSGRVSKRARKAKLAIEAARLFPPGFWDKPVPTAAQEAAQAALQQRRHATRLTDLANRGMHPRKYKKEAARALAEAKALEAEHGLSPQIEEEQS</sequence>
<dbReference type="EMBL" id="LAZR01000239">
    <property type="protein sequence ID" value="KKN79978.1"/>
    <property type="molecule type" value="Genomic_DNA"/>
</dbReference>
<dbReference type="AlphaFoldDB" id="A0A0F9WMW8"/>
<evidence type="ECO:0000313" key="2">
    <source>
        <dbReference type="EMBL" id="KKN79978.1"/>
    </source>
</evidence>
<proteinExistence type="predicted"/>
<comment type="caution">
    <text evidence="2">The sequence shown here is derived from an EMBL/GenBank/DDBJ whole genome shotgun (WGS) entry which is preliminary data.</text>
</comment>
<feature type="region of interest" description="Disordered" evidence="1">
    <location>
        <begin position="1"/>
        <end position="25"/>
    </location>
</feature>
<accession>A0A0F9WMW8</accession>
<name>A0A0F9WMW8_9ZZZZ</name>
<feature type="compositionally biased region" description="Basic and acidic residues" evidence="1">
    <location>
        <begin position="1"/>
        <end position="14"/>
    </location>
</feature>
<protein>
    <submittedName>
        <fullName evidence="2">Uncharacterized protein</fullName>
    </submittedName>
</protein>
<gene>
    <name evidence="2" type="ORF">LCGC14_0334860</name>
</gene>
<evidence type="ECO:0000256" key="1">
    <source>
        <dbReference type="SAM" id="MobiDB-lite"/>
    </source>
</evidence>
<reference evidence="2" key="1">
    <citation type="journal article" date="2015" name="Nature">
        <title>Complex archaea that bridge the gap between prokaryotes and eukaryotes.</title>
        <authorList>
            <person name="Spang A."/>
            <person name="Saw J.H."/>
            <person name="Jorgensen S.L."/>
            <person name="Zaremba-Niedzwiedzka K."/>
            <person name="Martijn J."/>
            <person name="Lind A.E."/>
            <person name="van Eijk R."/>
            <person name="Schleper C."/>
            <person name="Guy L."/>
            <person name="Ettema T.J."/>
        </authorList>
    </citation>
    <scope>NUCLEOTIDE SEQUENCE</scope>
</reference>